<protein>
    <recommendedName>
        <fullName evidence="5">DNA modification methylase</fullName>
    </recommendedName>
</protein>
<sequence length="205" mass="21131">MKTRIASTVAVAAAIVLGATGCSLVAPIATATPYGPSDGVNVDAGPVDVRNIMLVADESGDNFNVVFGAVNRSGEPQDLTITFMGSGSQQASADFEVPTGNTLFGDPEGEETPVLVSIDGLEVGATIEAYFQVAGAAEVPYKVPVLDGTLEEYRKYVLPADFTASKSEDSTVGEKITEADEIADQSKTGDDVTDEEAAAGETDSE</sequence>
<dbReference type="RefSeq" id="WP_336661744.1">
    <property type="nucleotide sequence ID" value="NZ_BAAAOP010000006.1"/>
</dbReference>
<proteinExistence type="predicted"/>
<evidence type="ECO:0000313" key="3">
    <source>
        <dbReference type="EMBL" id="GAA2188480.1"/>
    </source>
</evidence>
<feature type="chain" id="PRO_5046414250" description="DNA modification methylase" evidence="2">
    <location>
        <begin position="32"/>
        <end position="205"/>
    </location>
</feature>
<feature type="region of interest" description="Disordered" evidence="1">
    <location>
        <begin position="166"/>
        <end position="205"/>
    </location>
</feature>
<dbReference type="Proteomes" id="UP001501084">
    <property type="component" value="Unassembled WGS sequence"/>
</dbReference>
<comment type="caution">
    <text evidence="3">The sequence shown here is derived from an EMBL/GenBank/DDBJ whole genome shotgun (WGS) entry which is preliminary data.</text>
</comment>
<feature type="signal peptide" evidence="2">
    <location>
        <begin position="1"/>
        <end position="31"/>
    </location>
</feature>
<evidence type="ECO:0000256" key="1">
    <source>
        <dbReference type="SAM" id="MobiDB-lite"/>
    </source>
</evidence>
<dbReference type="EMBL" id="BAAAOP010000006">
    <property type="protein sequence ID" value="GAA2188480.1"/>
    <property type="molecule type" value="Genomic_DNA"/>
</dbReference>
<name>A0ABN3B6S2_9MICO</name>
<evidence type="ECO:0000256" key="2">
    <source>
        <dbReference type="SAM" id="SignalP"/>
    </source>
</evidence>
<evidence type="ECO:0008006" key="5">
    <source>
        <dbReference type="Google" id="ProtNLM"/>
    </source>
</evidence>
<feature type="compositionally biased region" description="Acidic residues" evidence="1">
    <location>
        <begin position="191"/>
        <end position="205"/>
    </location>
</feature>
<organism evidence="3 4">
    <name type="scientific">Leucobacter alluvii</name>
    <dbReference type="NCBI Taxonomy" id="340321"/>
    <lineage>
        <taxon>Bacteria</taxon>
        <taxon>Bacillati</taxon>
        <taxon>Actinomycetota</taxon>
        <taxon>Actinomycetes</taxon>
        <taxon>Micrococcales</taxon>
        <taxon>Microbacteriaceae</taxon>
        <taxon>Leucobacter</taxon>
    </lineage>
</organism>
<accession>A0ABN3B6S2</accession>
<reference evidence="3 4" key="1">
    <citation type="journal article" date="2019" name="Int. J. Syst. Evol. Microbiol.">
        <title>The Global Catalogue of Microorganisms (GCM) 10K type strain sequencing project: providing services to taxonomists for standard genome sequencing and annotation.</title>
        <authorList>
            <consortium name="The Broad Institute Genomics Platform"/>
            <consortium name="The Broad Institute Genome Sequencing Center for Infectious Disease"/>
            <person name="Wu L."/>
            <person name="Ma J."/>
        </authorList>
    </citation>
    <scope>NUCLEOTIDE SEQUENCE [LARGE SCALE GENOMIC DNA]</scope>
    <source>
        <strain evidence="3 4">JCM 14919</strain>
    </source>
</reference>
<dbReference type="PROSITE" id="PS51257">
    <property type="entry name" value="PROKAR_LIPOPROTEIN"/>
    <property type="match status" value="1"/>
</dbReference>
<keyword evidence="4" id="KW-1185">Reference proteome</keyword>
<gene>
    <name evidence="3" type="ORF">GCM10009786_17760</name>
</gene>
<keyword evidence="2" id="KW-0732">Signal</keyword>
<evidence type="ECO:0000313" key="4">
    <source>
        <dbReference type="Proteomes" id="UP001501084"/>
    </source>
</evidence>